<accession>A0A2K3NMC8</accession>
<sequence length="192" mass="20823">SHPQISAPVMASDEASDYEESDSVAPSSDKGLTSDEEDPKGLVPDMPKLLGKTKWSKAEEGAMLKGVKLFKFKCRTQTAIFKQIKKDENLGPVLANRTVKALIDKYGKWVKDGSQPSLTKGGCPVVEKTGGAEEDSRQKTVGAEEDSRQKTVGAEEERGVAGIATALDDLIDCLGETTEKLKKIREKLPKKM</sequence>
<dbReference type="EMBL" id="ASHM01000222">
    <property type="protein sequence ID" value="PNY04192.1"/>
    <property type="molecule type" value="Genomic_DNA"/>
</dbReference>
<comment type="caution">
    <text evidence="2">The sequence shown here is derived from an EMBL/GenBank/DDBJ whole genome shotgun (WGS) entry which is preliminary data.</text>
</comment>
<feature type="region of interest" description="Disordered" evidence="1">
    <location>
        <begin position="1"/>
        <end position="48"/>
    </location>
</feature>
<proteinExistence type="predicted"/>
<protein>
    <submittedName>
        <fullName evidence="2">Uncharacterized protein</fullName>
    </submittedName>
</protein>
<evidence type="ECO:0000313" key="3">
    <source>
        <dbReference type="Proteomes" id="UP000236291"/>
    </source>
</evidence>
<evidence type="ECO:0000256" key="1">
    <source>
        <dbReference type="SAM" id="MobiDB-lite"/>
    </source>
</evidence>
<dbReference type="Proteomes" id="UP000236291">
    <property type="component" value="Unassembled WGS sequence"/>
</dbReference>
<gene>
    <name evidence="2" type="ORF">L195_g000608</name>
</gene>
<reference evidence="2 3" key="2">
    <citation type="journal article" date="2017" name="Front. Plant Sci.">
        <title>Gene Classification and Mining of Molecular Markers Useful in Red Clover (Trifolium pratense) Breeding.</title>
        <authorList>
            <person name="Istvanek J."/>
            <person name="Dluhosova J."/>
            <person name="Dluhos P."/>
            <person name="Patkova L."/>
            <person name="Nedelnik J."/>
            <person name="Repkova J."/>
        </authorList>
    </citation>
    <scope>NUCLEOTIDE SEQUENCE [LARGE SCALE GENOMIC DNA]</scope>
    <source>
        <strain evidence="3">cv. Tatra</strain>
        <tissue evidence="2">Young leaves</tissue>
    </source>
</reference>
<reference evidence="2 3" key="1">
    <citation type="journal article" date="2014" name="Am. J. Bot.">
        <title>Genome assembly and annotation for red clover (Trifolium pratense; Fabaceae).</title>
        <authorList>
            <person name="Istvanek J."/>
            <person name="Jaros M."/>
            <person name="Krenek A."/>
            <person name="Repkova J."/>
        </authorList>
    </citation>
    <scope>NUCLEOTIDE SEQUENCE [LARGE SCALE GENOMIC DNA]</scope>
    <source>
        <strain evidence="3">cv. Tatra</strain>
        <tissue evidence="2">Young leaves</tissue>
    </source>
</reference>
<dbReference type="AlphaFoldDB" id="A0A2K3NMC8"/>
<evidence type="ECO:0000313" key="2">
    <source>
        <dbReference type="EMBL" id="PNY04192.1"/>
    </source>
</evidence>
<feature type="non-terminal residue" evidence="2">
    <location>
        <position position="1"/>
    </location>
</feature>
<name>A0A2K3NMC8_TRIPR</name>
<feature type="region of interest" description="Disordered" evidence="1">
    <location>
        <begin position="120"/>
        <end position="156"/>
    </location>
</feature>
<organism evidence="2 3">
    <name type="scientific">Trifolium pratense</name>
    <name type="common">Red clover</name>
    <dbReference type="NCBI Taxonomy" id="57577"/>
    <lineage>
        <taxon>Eukaryota</taxon>
        <taxon>Viridiplantae</taxon>
        <taxon>Streptophyta</taxon>
        <taxon>Embryophyta</taxon>
        <taxon>Tracheophyta</taxon>
        <taxon>Spermatophyta</taxon>
        <taxon>Magnoliopsida</taxon>
        <taxon>eudicotyledons</taxon>
        <taxon>Gunneridae</taxon>
        <taxon>Pentapetalae</taxon>
        <taxon>rosids</taxon>
        <taxon>fabids</taxon>
        <taxon>Fabales</taxon>
        <taxon>Fabaceae</taxon>
        <taxon>Papilionoideae</taxon>
        <taxon>50 kb inversion clade</taxon>
        <taxon>NPAAA clade</taxon>
        <taxon>Hologalegina</taxon>
        <taxon>IRL clade</taxon>
        <taxon>Trifolieae</taxon>
        <taxon>Trifolium</taxon>
    </lineage>
</organism>
<feature type="compositionally biased region" description="Basic and acidic residues" evidence="1">
    <location>
        <begin position="145"/>
        <end position="156"/>
    </location>
</feature>